<evidence type="ECO:0000256" key="2">
    <source>
        <dbReference type="ARBA" id="ARBA00022692"/>
    </source>
</evidence>
<organism evidence="7 8">
    <name type="scientific">Limosa lapponica baueri</name>
    <dbReference type="NCBI Taxonomy" id="1758121"/>
    <lineage>
        <taxon>Eukaryota</taxon>
        <taxon>Metazoa</taxon>
        <taxon>Chordata</taxon>
        <taxon>Craniata</taxon>
        <taxon>Vertebrata</taxon>
        <taxon>Euteleostomi</taxon>
        <taxon>Archelosauria</taxon>
        <taxon>Archosauria</taxon>
        <taxon>Dinosauria</taxon>
        <taxon>Saurischia</taxon>
        <taxon>Theropoda</taxon>
        <taxon>Coelurosauria</taxon>
        <taxon>Aves</taxon>
        <taxon>Neognathae</taxon>
        <taxon>Neoaves</taxon>
        <taxon>Charadriiformes</taxon>
        <taxon>Scolopacidae</taxon>
        <taxon>Limosa</taxon>
    </lineage>
</organism>
<name>A0A2I0SZ73_LIMLA</name>
<feature type="domain" description="Ion transport" evidence="6">
    <location>
        <begin position="9"/>
        <end position="47"/>
    </location>
</feature>
<keyword evidence="4 5" id="KW-0472">Membrane</keyword>
<dbReference type="OrthoDB" id="416585at2759"/>
<evidence type="ECO:0000313" key="8">
    <source>
        <dbReference type="Proteomes" id="UP000233556"/>
    </source>
</evidence>
<gene>
    <name evidence="7" type="ORF">llap_22853</name>
</gene>
<dbReference type="Proteomes" id="UP000233556">
    <property type="component" value="Unassembled WGS sequence"/>
</dbReference>
<evidence type="ECO:0000256" key="4">
    <source>
        <dbReference type="ARBA" id="ARBA00023136"/>
    </source>
</evidence>
<dbReference type="AlphaFoldDB" id="A0A2I0SZ73"/>
<keyword evidence="8" id="KW-1185">Reference proteome</keyword>
<sequence>MSLSFHQYYSAPYTYELALKYLNIAFTMVFSLECVLKIIAFGFLLLFATYEQLSLLLFYSFSPVPNPYWEMRSTSRRVSSHPPCSQWCQPWSSLVLHQLLHKQQGLRWVRVPMKRRAKQLHD</sequence>
<evidence type="ECO:0000256" key="5">
    <source>
        <dbReference type="SAM" id="Phobius"/>
    </source>
</evidence>
<reference evidence="8" key="1">
    <citation type="submission" date="2017-11" db="EMBL/GenBank/DDBJ databases">
        <authorList>
            <person name="Lima N.C."/>
            <person name="Parody-Merino A.M."/>
            <person name="Battley P.F."/>
            <person name="Fidler A.E."/>
            <person name="Prosdocimi F."/>
        </authorList>
    </citation>
    <scope>NUCLEOTIDE SEQUENCE [LARGE SCALE GENOMIC DNA]</scope>
</reference>
<evidence type="ECO:0000259" key="6">
    <source>
        <dbReference type="Pfam" id="PF00520"/>
    </source>
</evidence>
<dbReference type="InterPro" id="IPR005821">
    <property type="entry name" value="Ion_trans_dom"/>
</dbReference>
<dbReference type="GO" id="GO:0005216">
    <property type="term" value="F:monoatomic ion channel activity"/>
    <property type="evidence" value="ECO:0007669"/>
    <property type="project" value="InterPro"/>
</dbReference>
<reference evidence="8" key="2">
    <citation type="submission" date="2017-12" db="EMBL/GenBank/DDBJ databases">
        <title>Genome sequence of the Bar-tailed Godwit (Limosa lapponica baueri).</title>
        <authorList>
            <person name="Lima N.C.B."/>
            <person name="Parody-Merino A.M."/>
            <person name="Battley P.F."/>
            <person name="Fidler A.E."/>
            <person name="Prosdocimi F."/>
        </authorList>
    </citation>
    <scope>NUCLEOTIDE SEQUENCE [LARGE SCALE GENOMIC DNA]</scope>
</reference>
<evidence type="ECO:0000256" key="1">
    <source>
        <dbReference type="ARBA" id="ARBA00004141"/>
    </source>
</evidence>
<dbReference type="EMBL" id="KZ535437">
    <property type="protein sequence ID" value="PKU26843.1"/>
    <property type="molecule type" value="Genomic_DNA"/>
</dbReference>
<keyword evidence="2 5" id="KW-0812">Transmembrane</keyword>
<accession>A0A2I0SZ73</accession>
<feature type="transmembrane region" description="Helical" evidence="5">
    <location>
        <begin position="21"/>
        <end position="47"/>
    </location>
</feature>
<evidence type="ECO:0000313" key="7">
    <source>
        <dbReference type="EMBL" id="PKU26843.1"/>
    </source>
</evidence>
<comment type="subcellular location">
    <subcellularLocation>
        <location evidence="1">Membrane</location>
        <topology evidence="1">Multi-pass membrane protein</topology>
    </subcellularLocation>
</comment>
<evidence type="ECO:0000256" key="3">
    <source>
        <dbReference type="ARBA" id="ARBA00022989"/>
    </source>
</evidence>
<dbReference type="Gene3D" id="1.20.120.350">
    <property type="entry name" value="Voltage-gated potassium channels. Chain C"/>
    <property type="match status" value="1"/>
</dbReference>
<dbReference type="GO" id="GO:0016020">
    <property type="term" value="C:membrane"/>
    <property type="evidence" value="ECO:0007669"/>
    <property type="project" value="UniProtKB-SubCell"/>
</dbReference>
<dbReference type="Pfam" id="PF00520">
    <property type="entry name" value="Ion_trans"/>
    <property type="match status" value="1"/>
</dbReference>
<dbReference type="InterPro" id="IPR027359">
    <property type="entry name" value="Volt_channel_dom_sf"/>
</dbReference>
<proteinExistence type="predicted"/>
<protein>
    <recommendedName>
        <fullName evidence="6">Ion transport domain-containing protein</fullName>
    </recommendedName>
</protein>
<keyword evidence="3 5" id="KW-1133">Transmembrane helix</keyword>